<feature type="domain" description="Rhodanese" evidence="2">
    <location>
        <begin position="271"/>
        <end position="353"/>
    </location>
</feature>
<dbReference type="GO" id="GO:0046872">
    <property type="term" value="F:metal ion binding"/>
    <property type="evidence" value="ECO:0007669"/>
    <property type="project" value="UniProtKB-KW"/>
</dbReference>
<dbReference type="FunFam" id="3.60.15.10:FF:000030">
    <property type="entry name" value="Metallo-beta-lactamase family protein"/>
    <property type="match status" value="1"/>
</dbReference>
<evidence type="ECO:0000313" key="5">
    <source>
        <dbReference type="Proteomes" id="UP000076878"/>
    </source>
</evidence>
<dbReference type="SMART" id="SM00450">
    <property type="entry name" value="RHOD"/>
    <property type="match status" value="1"/>
</dbReference>
<keyword evidence="4" id="KW-0378">Hydrolase</keyword>
<evidence type="ECO:0000313" key="4">
    <source>
        <dbReference type="EMBL" id="SEJ73858.1"/>
    </source>
</evidence>
<dbReference type="AlphaFoldDB" id="A0A143Z517"/>
<dbReference type="GO" id="GO:0016787">
    <property type="term" value="F:hydrolase activity"/>
    <property type="evidence" value="ECO:0007669"/>
    <property type="project" value="UniProtKB-KW"/>
</dbReference>
<dbReference type="SUPFAM" id="SSF56281">
    <property type="entry name" value="Metallo-hydrolase/oxidoreductase"/>
    <property type="match status" value="1"/>
</dbReference>
<evidence type="ECO:0000313" key="6">
    <source>
        <dbReference type="Proteomes" id="UP000199280"/>
    </source>
</evidence>
<protein>
    <submittedName>
        <fullName evidence="4">Hydroxyacylglutathione hydrolase</fullName>
    </submittedName>
</protein>
<dbReference type="InterPro" id="IPR044528">
    <property type="entry name" value="POD-like_MBL-fold"/>
</dbReference>
<dbReference type="RefSeq" id="WP_068624202.1">
    <property type="nucleotide sequence ID" value="NZ_FJNB01000022.1"/>
</dbReference>
<dbReference type="EMBL" id="FJNB01000022">
    <property type="protein sequence ID" value="CZR07561.1"/>
    <property type="molecule type" value="Genomic_DNA"/>
</dbReference>
<name>A0A143Z517_9LACT</name>
<dbReference type="CDD" id="cd00158">
    <property type="entry name" value="RHOD"/>
    <property type="match status" value="1"/>
</dbReference>
<dbReference type="STRING" id="640938.TR210_2457"/>
<dbReference type="Pfam" id="PF00753">
    <property type="entry name" value="Lactamase_B"/>
    <property type="match status" value="1"/>
</dbReference>
<dbReference type="EMBL" id="FNYT01000024">
    <property type="protein sequence ID" value="SEJ73858.1"/>
    <property type="molecule type" value="Genomic_DNA"/>
</dbReference>
<dbReference type="PANTHER" id="PTHR43084">
    <property type="entry name" value="PERSULFIDE DIOXYGENASE ETHE1"/>
    <property type="match status" value="1"/>
</dbReference>
<dbReference type="Gene3D" id="3.60.15.10">
    <property type="entry name" value="Ribonuclease Z/Hydroxyacylglutathione hydrolase-like"/>
    <property type="match status" value="1"/>
</dbReference>
<dbReference type="InterPro" id="IPR036873">
    <property type="entry name" value="Rhodanese-like_dom_sf"/>
</dbReference>
<sequence length="454" mass="50253">MFFKSFFDPQIAQFSYMVGCQKTGEAIIIDPLRKLDAYILAAEDEGLVITAATETHIHADYASGLRETGRRLGAKLHVSDMGGDDWRYQDLPEGSVLLQDGDIISVGKVKLEVLHTPGHTPESVSFLLTDIGGGSDIPMGLFTGDFIFVGDVGRPDLLEEAAHMQGTTEIGAKEMFRSLQKMADYPDHLQIWPGHGAGSACGKSLGAVPMTTLGYEKDNNWAFQYDEETSFIEALTENQPEPPTYFAQMKKINKADSGAYVPYPVFPLQQAGPNDRMIDLRAKEIYQAGHIERTINIPLNKKFLNYAGWFLDYAGHVMFIGTKEQAETAARHLQLIGFDQVRGYLDAGQVADDRMTDTITAAAFVALRQKKELQILDVRSKSEWDKGHLSDAKRVLLGKLLEDPLPFNRDEPLYVHCQSGVRSSVAIGALEERGFKQIVNILGGYTAIENSLNE</sequence>
<reference evidence="3 5" key="1">
    <citation type="submission" date="2016-02" db="EMBL/GenBank/DDBJ databases">
        <authorList>
            <person name="Wen L."/>
            <person name="He K."/>
            <person name="Yang H."/>
        </authorList>
    </citation>
    <scope>NUCLEOTIDE SEQUENCE [LARGE SCALE GENOMIC DNA]</scope>
    <source>
        <strain evidence="3">Trichococcus_R210</strain>
    </source>
</reference>
<dbReference type="Proteomes" id="UP000076878">
    <property type="component" value="Unassembled WGS sequence"/>
</dbReference>
<dbReference type="CDD" id="cd07724">
    <property type="entry name" value="POD-like_MBL-fold"/>
    <property type="match status" value="1"/>
</dbReference>
<accession>A0A143Z517</accession>
<dbReference type="PROSITE" id="PS50206">
    <property type="entry name" value="RHODANESE_3"/>
    <property type="match status" value="2"/>
</dbReference>
<feature type="domain" description="Rhodanese" evidence="2">
    <location>
        <begin position="369"/>
        <end position="450"/>
    </location>
</feature>
<dbReference type="Gene3D" id="3.40.250.10">
    <property type="entry name" value="Rhodanese-like domain"/>
    <property type="match status" value="2"/>
</dbReference>
<dbReference type="Proteomes" id="UP000199280">
    <property type="component" value="Unassembled WGS sequence"/>
</dbReference>
<dbReference type="SUPFAM" id="SSF52821">
    <property type="entry name" value="Rhodanese/Cell cycle control phosphatase"/>
    <property type="match status" value="2"/>
</dbReference>
<organism evidence="3 5">
    <name type="scientific">Trichococcus ilyis</name>
    <dbReference type="NCBI Taxonomy" id="640938"/>
    <lineage>
        <taxon>Bacteria</taxon>
        <taxon>Bacillati</taxon>
        <taxon>Bacillota</taxon>
        <taxon>Bacilli</taxon>
        <taxon>Lactobacillales</taxon>
        <taxon>Carnobacteriaceae</taxon>
        <taxon>Trichococcus</taxon>
    </lineage>
</organism>
<dbReference type="InterPro" id="IPR001763">
    <property type="entry name" value="Rhodanese-like_dom"/>
</dbReference>
<dbReference type="OrthoDB" id="9784009at2"/>
<dbReference type="GO" id="GO:0006749">
    <property type="term" value="P:glutathione metabolic process"/>
    <property type="evidence" value="ECO:0007669"/>
    <property type="project" value="InterPro"/>
</dbReference>
<gene>
    <name evidence="4" type="ORF">SAMN05216375_12415</name>
    <name evidence="3" type="ORF">TR210_2457</name>
</gene>
<evidence type="ECO:0000313" key="3">
    <source>
        <dbReference type="EMBL" id="CZR07561.1"/>
    </source>
</evidence>
<evidence type="ECO:0000256" key="1">
    <source>
        <dbReference type="ARBA" id="ARBA00022723"/>
    </source>
</evidence>
<evidence type="ECO:0000259" key="2">
    <source>
        <dbReference type="PROSITE" id="PS50206"/>
    </source>
</evidence>
<dbReference type="PANTHER" id="PTHR43084:SF1">
    <property type="entry name" value="PERSULFIDE DIOXYGENASE ETHE1, MITOCHONDRIAL"/>
    <property type="match status" value="1"/>
</dbReference>
<dbReference type="GO" id="GO:0070813">
    <property type="term" value="P:hydrogen sulfide metabolic process"/>
    <property type="evidence" value="ECO:0007669"/>
    <property type="project" value="TreeGrafter"/>
</dbReference>
<dbReference type="Pfam" id="PF00581">
    <property type="entry name" value="Rhodanese"/>
    <property type="match status" value="1"/>
</dbReference>
<dbReference type="GO" id="GO:0050313">
    <property type="term" value="F:sulfur dioxygenase activity"/>
    <property type="evidence" value="ECO:0007669"/>
    <property type="project" value="InterPro"/>
</dbReference>
<reference evidence="4 6" key="2">
    <citation type="submission" date="2016-10" db="EMBL/GenBank/DDBJ databases">
        <authorList>
            <person name="Varghese N."/>
            <person name="Submissions S."/>
        </authorList>
    </citation>
    <scope>NUCLEOTIDE SEQUENCE [LARGE SCALE GENOMIC DNA]</scope>
    <source>
        <strain evidence="4 6">DSM 22150</strain>
    </source>
</reference>
<keyword evidence="6" id="KW-1185">Reference proteome</keyword>
<proteinExistence type="predicted"/>
<dbReference type="InterPro" id="IPR051682">
    <property type="entry name" value="Mito_Persulfide_Diox"/>
</dbReference>
<keyword evidence="1" id="KW-0479">Metal-binding</keyword>
<dbReference type="InterPro" id="IPR036866">
    <property type="entry name" value="RibonucZ/Hydroxyglut_hydro"/>
</dbReference>
<dbReference type="InterPro" id="IPR001279">
    <property type="entry name" value="Metallo-B-lactamas"/>
</dbReference>
<dbReference type="SMART" id="SM00849">
    <property type="entry name" value="Lactamase_B"/>
    <property type="match status" value="1"/>
</dbReference>